<dbReference type="PATRIC" id="fig|1423760.3.peg.505"/>
<reference evidence="1 2" key="1">
    <citation type="journal article" date="2015" name="Genome Announc.">
        <title>Expanding the biotechnology potential of lactobacilli through comparative genomics of 213 strains and associated genera.</title>
        <authorList>
            <person name="Sun Z."/>
            <person name="Harris H.M."/>
            <person name="McCann A."/>
            <person name="Guo C."/>
            <person name="Argimon S."/>
            <person name="Zhang W."/>
            <person name="Yang X."/>
            <person name="Jeffery I.B."/>
            <person name="Cooney J.C."/>
            <person name="Kagawa T.F."/>
            <person name="Liu W."/>
            <person name="Song Y."/>
            <person name="Salvetti E."/>
            <person name="Wrobel A."/>
            <person name="Rasinkangas P."/>
            <person name="Parkhill J."/>
            <person name="Rea M.C."/>
            <person name="O'Sullivan O."/>
            <person name="Ritari J."/>
            <person name="Douillard F.P."/>
            <person name="Paul Ross R."/>
            <person name="Yang R."/>
            <person name="Briner A.E."/>
            <person name="Felis G.E."/>
            <person name="de Vos W.M."/>
            <person name="Barrangou R."/>
            <person name="Klaenhammer T.R."/>
            <person name="Caufield P.W."/>
            <person name="Cui Y."/>
            <person name="Zhang H."/>
            <person name="O'Toole P.W."/>
        </authorList>
    </citation>
    <scope>NUCLEOTIDE SEQUENCE [LARGE SCALE GENOMIC DNA]</scope>
    <source>
        <strain evidence="1 2">DSM 15946</strain>
    </source>
</reference>
<gene>
    <name evidence="1" type="ORF">FC43_GL000485</name>
</gene>
<comment type="caution">
    <text evidence="1">The sequence shown here is derived from an EMBL/GenBank/DDBJ whole genome shotgun (WGS) entry which is preliminary data.</text>
</comment>
<evidence type="ECO:0000313" key="1">
    <source>
        <dbReference type="EMBL" id="KRL92047.1"/>
    </source>
</evidence>
<organism evidence="1 2">
    <name type="scientific">Limosilactobacillus ingluviei DSM 15946</name>
    <dbReference type="NCBI Taxonomy" id="1423760"/>
    <lineage>
        <taxon>Bacteria</taxon>
        <taxon>Bacillati</taxon>
        <taxon>Bacillota</taxon>
        <taxon>Bacilli</taxon>
        <taxon>Lactobacillales</taxon>
        <taxon>Lactobacillaceae</taxon>
        <taxon>Limosilactobacillus</taxon>
    </lineage>
</organism>
<accession>A0A0R1UF62</accession>
<evidence type="ECO:0000313" key="2">
    <source>
        <dbReference type="Proteomes" id="UP000050816"/>
    </source>
</evidence>
<sequence>MVAFQDLTPAAQTVAEREFMAFYIRHFKRDDLEVLTELASDSQQAMINRVLRTNGFMTVEQLVTVSLPLTKHLFAALLAKAGMEFDELGNAAQPWETWLAERHATLRTF</sequence>
<dbReference type="RefSeq" id="WP_056953714.1">
    <property type="nucleotide sequence ID" value="NZ_AZFK01000012.1"/>
</dbReference>
<protein>
    <submittedName>
        <fullName evidence="1">Uncharacterized protein</fullName>
    </submittedName>
</protein>
<dbReference type="Proteomes" id="UP000050816">
    <property type="component" value="Unassembled WGS sequence"/>
</dbReference>
<proteinExistence type="predicted"/>
<dbReference type="AlphaFoldDB" id="A0A0R1UF62"/>
<name>A0A0R1UF62_9LACO</name>
<dbReference type="EMBL" id="AZFK01000012">
    <property type="protein sequence ID" value="KRL92047.1"/>
    <property type="molecule type" value="Genomic_DNA"/>
</dbReference>